<dbReference type="EnsemblPlants" id="AET2Gv20448100.21">
    <property type="protein sequence ID" value="AET2Gv20448100.21"/>
    <property type="gene ID" value="AET2Gv20448100"/>
</dbReference>
<protein>
    <submittedName>
        <fullName evidence="1">Uncharacterized protein</fullName>
    </submittedName>
</protein>
<name>A0A453BBI0_AEGTS</name>
<proteinExistence type="predicted"/>
<dbReference type="AlphaFoldDB" id="A0A453BBI0"/>
<reference evidence="1" key="4">
    <citation type="submission" date="2019-03" db="UniProtKB">
        <authorList>
            <consortium name="EnsemblPlants"/>
        </authorList>
    </citation>
    <scope>IDENTIFICATION</scope>
</reference>
<reference evidence="2" key="1">
    <citation type="journal article" date="2014" name="Science">
        <title>Ancient hybridizations among the ancestral genomes of bread wheat.</title>
        <authorList>
            <consortium name="International Wheat Genome Sequencing Consortium,"/>
            <person name="Marcussen T."/>
            <person name="Sandve S.R."/>
            <person name="Heier L."/>
            <person name="Spannagl M."/>
            <person name="Pfeifer M."/>
            <person name="Jakobsen K.S."/>
            <person name="Wulff B.B."/>
            <person name="Steuernagel B."/>
            <person name="Mayer K.F."/>
            <person name="Olsen O.A."/>
        </authorList>
    </citation>
    <scope>NUCLEOTIDE SEQUENCE [LARGE SCALE GENOMIC DNA]</scope>
    <source>
        <strain evidence="2">cv. AL8/78</strain>
    </source>
</reference>
<reference evidence="1" key="5">
    <citation type="journal article" date="2021" name="G3 (Bethesda)">
        <title>Aegilops tauschii genome assembly Aet v5.0 features greater sequence contiguity and improved annotation.</title>
        <authorList>
            <person name="Wang L."/>
            <person name="Zhu T."/>
            <person name="Rodriguez J.C."/>
            <person name="Deal K.R."/>
            <person name="Dubcovsky J."/>
            <person name="McGuire P.E."/>
            <person name="Lux T."/>
            <person name="Spannagl M."/>
            <person name="Mayer K.F.X."/>
            <person name="Baldrich P."/>
            <person name="Meyers B.C."/>
            <person name="Huo N."/>
            <person name="Gu Y.Q."/>
            <person name="Zhou H."/>
            <person name="Devos K.M."/>
            <person name="Bennetzen J.L."/>
            <person name="Unver T."/>
            <person name="Budak H."/>
            <person name="Gulick P.J."/>
            <person name="Galiba G."/>
            <person name="Kalapos B."/>
            <person name="Nelson D.R."/>
            <person name="Li P."/>
            <person name="You F.M."/>
            <person name="Luo M.C."/>
            <person name="Dvorak J."/>
        </authorList>
    </citation>
    <scope>NUCLEOTIDE SEQUENCE [LARGE SCALE GENOMIC DNA]</scope>
    <source>
        <strain evidence="1">cv. AL8/78</strain>
    </source>
</reference>
<reference evidence="2" key="2">
    <citation type="journal article" date="2017" name="Nat. Plants">
        <title>The Aegilops tauschii genome reveals multiple impacts of transposons.</title>
        <authorList>
            <person name="Zhao G."/>
            <person name="Zou C."/>
            <person name="Li K."/>
            <person name="Wang K."/>
            <person name="Li T."/>
            <person name="Gao L."/>
            <person name="Zhang X."/>
            <person name="Wang H."/>
            <person name="Yang Z."/>
            <person name="Liu X."/>
            <person name="Jiang W."/>
            <person name="Mao L."/>
            <person name="Kong X."/>
            <person name="Jiao Y."/>
            <person name="Jia J."/>
        </authorList>
    </citation>
    <scope>NUCLEOTIDE SEQUENCE [LARGE SCALE GENOMIC DNA]</scope>
    <source>
        <strain evidence="2">cv. AL8/78</strain>
    </source>
</reference>
<reference evidence="1" key="3">
    <citation type="journal article" date="2017" name="Nature">
        <title>Genome sequence of the progenitor of the wheat D genome Aegilops tauschii.</title>
        <authorList>
            <person name="Luo M.C."/>
            <person name="Gu Y.Q."/>
            <person name="Puiu D."/>
            <person name="Wang H."/>
            <person name="Twardziok S.O."/>
            <person name="Deal K.R."/>
            <person name="Huo N."/>
            <person name="Zhu T."/>
            <person name="Wang L."/>
            <person name="Wang Y."/>
            <person name="McGuire P.E."/>
            <person name="Liu S."/>
            <person name="Long H."/>
            <person name="Ramasamy R.K."/>
            <person name="Rodriguez J.C."/>
            <person name="Van S.L."/>
            <person name="Yuan L."/>
            <person name="Wang Z."/>
            <person name="Xia Z."/>
            <person name="Xiao L."/>
            <person name="Anderson O.D."/>
            <person name="Ouyang S."/>
            <person name="Liang Y."/>
            <person name="Zimin A.V."/>
            <person name="Pertea G."/>
            <person name="Qi P."/>
            <person name="Bennetzen J.L."/>
            <person name="Dai X."/>
            <person name="Dawson M.W."/>
            <person name="Muller H.G."/>
            <person name="Kugler K."/>
            <person name="Rivarola-Duarte L."/>
            <person name="Spannagl M."/>
            <person name="Mayer K.F.X."/>
            <person name="Lu F.H."/>
            <person name="Bevan M.W."/>
            <person name="Leroy P."/>
            <person name="Li P."/>
            <person name="You F.M."/>
            <person name="Sun Q."/>
            <person name="Liu Z."/>
            <person name="Lyons E."/>
            <person name="Wicker T."/>
            <person name="Salzberg S.L."/>
            <person name="Devos K.M."/>
            <person name="Dvorak J."/>
        </authorList>
    </citation>
    <scope>NUCLEOTIDE SEQUENCE [LARGE SCALE GENOMIC DNA]</scope>
    <source>
        <strain evidence="1">cv. AL8/78</strain>
    </source>
</reference>
<sequence>MVWKMRVLSGLPIASSGELLEIIDGLLWALPPPASLCPSLRGKPPASMGSALVQAVLEETVGANDLQLRFCDSLNTSRHTQATARGGRTR</sequence>
<accession>A0A453BBI0</accession>
<evidence type="ECO:0000313" key="1">
    <source>
        <dbReference type="EnsemblPlants" id="AET2Gv20448100.21"/>
    </source>
</evidence>
<organism evidence="1 2">
    <name type="scientific">Aegilops tauschii subsp. strangulata</name>
    <name type="common">Goatgrass</name>
    <dbReference type="NCBI Taxonomy" id="200361"/>
    <lineage>
        <taxon>Eukaryota</taxon>
        <taxon>Viridiplantae</taxon>
        <taxon>Streptophyta</taxon>
        <taxon>Embryophyta</taxon>
        <taxon>Tracheophyta</taxon>
        <taxon>Spermatophyta</taxon>
        <taxon>Magnoliopsida</taxon>
        <taxon>Liliopsida</taxon>
        <taxon>Poales</taxon>
        <taxon>Poaceae</taxon>
        <taxon>BOP clade</taxon>
        <taxon>Pooideae</taxon>
        <taxon>Triticodae</taxon>
        <taxon>Triticeae</taxon>
        <taxon>Triticinae</taxon>
        <taxon>Aegilops</taxon>
    </lineage>
</organism>
<keyword evidence="2" id="KW-1185">Reference proteome</keyword>
<dbReference type="Gramene" id="AET2Gv20448100.21">
    <property type="protein sequence ID" value="AET2Gv20448100.21"/>
    <property type="gene ID" value="AET2Gv20448100"/>
</dbReference>
<dbReference type="Proteomes" id="UP000015105">
    <property type="component" value="Chromosome 2D"/>
</dbReference>
<evidence type="ECO:0000313" key="2">
    <source>
        <dbReference type="Proteomes" id="UP000015105"/>
    </source>
</evidence>